<dbReference type="Pfam" id="PF00083">
    <property type="entry name" value="Sugar_tr"/>
    <property type="match status" value="1"/>
</dbReference>
<dbReference type="NCBIfam" id="TIGR00879">
    <property type="entry name" value="SP"/>
    <property type="match status" value="1"/>
</dbReference>
<evidence type="ECO:0000256" key="8">
    <source>
        <dbReference type="SAM" id="Phobius"/>
    </source>
</evidence>
<dbReference type="InterPro" id="IPR050814">
    <property type="entry name" value="Myo-inositol_Transporter"/>
</dbReference>
<keyword evidence="11" id="KW-1185">Reference proteome</keyword>
<organism evidence="10 11">
    <name type="scientific">Rubrivirga marina</name>
    <dbReference type="NCBI Taxonomy" id="1196024"/>
    <lineage>
        <taxon>Bacteria</taxon>
        <taxon>Pseudomonadati</taxon>
        <taxon>Rhodothermota</taxon>
        <taxon>Rhodothermia</taxon>
        <taxon>Rhodothermales</taxon>
        <taxon>Rubricoccaceae</taxon>
        <taxon>Rubrivirga</taxon>
    </lineage>
</organism>
<dbReference type="PROSITE" id="PS50850">
    <property type="entry name" value="MFS"/>
    <property type="match status" value="1"/>
</dbReference>
<evidence type="ECO:0000256" key="4">
    <source>
        <dbReference type="ARBA" id="ARBA00022692"/>
    </source>
</evidence>
<dbReference type="PROSITE" id="PS00216">
    <property type="entry name" value="SUGAR_TRANSPORT_1"/>
    <property type="match status" value="2"/>
</dbReference>
<feature type="transmembrane region" description="Helical" evidence="8">
    <location>
        <begin position="171"/>
        <end position="192"/>
    </location>
</feature>
<dbReference type="PRINTS" id="PR00171">
    <property type="entry name" value="SUGRTRNSPORT"/>
</dbReference>
<dbReference type="OrthoDB" id="9783823at2"/>
<dbReference type="EMBL" id="MQWD01000001">
    <property type="protein sequence ID" value="PAP75619.1"/>
    <property type="molecule type" value="Genomic_DNA"/>
</dbReference>
<dbReference type="InterPro" id="IPR005829">
    <property type="entry name" value="Sugar_transporter_CS"/>
</dbReference>
<dbReference type="GO" id="GO:0016020">
    <property type="term" value="C:membrane"/>
    <property type="evidence" value="ECO:0007669"/>
    <property type="project" value="UniProtKB-SubCell"/>
</dbReference>
<accession>A0A271IYM1</accession>
<evidence type="ECO:0000256" key="1">
    <source>
        <dbReference type="ARBA" id="ARBA00004141"/>
    </source>
</evidence>
<evidence type="ECO:0000259" key="9">
    <source>
        <dbReference type="PROSITE" id="PS50850"/>
    </source>
</evidence>
<feature type="transmembrane region" description="Helical" evidence="8">
    <location>
        <begin position="383"/>
        <end position="400"/>
    </location>
</feature>
<evidence type="ECO:0000256" key="3">
    <source>
        <dbReference type="ARBA" id="ARBA00022448"/>
    </source>
</evidence>
<evidence type="ECO:0000256" key="6">
    <source>
        <dbReference type="ARBA" id="ARBA00023136"/>
    </source>
</evidence>
<feature type="transmembrane region" description="Helical" evidence="8">
    <location>
        <begin position="406"/>
        <end position="424"/>
    </location>
</feature>
<feature type="transmembrane region" description="Helical" evidence="8">
    <location>
        <begin position="46"/>
        <end position="64"/>
    </location>
</feature>
<feature type="domain" description="Major facilitator superfamily (MFS) profile" evidence="9">
    <location>
        <begin position="10"/>
        <end position="428"/>
    </location>
</feature>
<dbReference type="GO" id="GO:0022857">
    <property type="term" value="F:transmembrane transporter activity"/>
    <property type="evidence" value="ECO:0007669"/>
    <property type="project" value="InterPro"/>
</dbReference>
<evidence type="ECO:0000256" key="2">
    <source>
        <dbReference type="ARBA" id="ARBA00010992"/>
    </source>
</evidence>
<evidence type="ECO:0000313" key="11">
    <source>
        <dbReference type="Proteomes" id="UP000216339"/>
    </source>
</evidence>
<feature type="transmembrane region" description="Helical" evidence="8">
    <location>
        <begin position="246"/>
        <end position="268"/>
    </location>
</feature>
<feature type="transmembrane region" description="Helical" evidence="8">
    <location>
        <begin position="100"/>
        <end position="122"/>
    </location>
</feature>
<protein>
    <submittedName>
        <fullName evidence="10">MFS transporter</fullName>
    </submittedName>
</protein>
<comment type="caution">
    <text evidence="10">The sequence shown here is derived from an EMBL/GenBank/DDBJ whole genome shotgun (WGS) entry which is preliminary data.</text>
</comment>
<dbReference type="InterPro" id="IPR036259">
    <property type="entry name" value="MFS_trans_sf"/>
</dbReference>
<dbReference type="PROSITE" id="PS00217">
    <property type="entry name" value="SUGAR_TRANSPORT_2"/>
    <property type="match status" value="1"/>
</dbReference>
<dbReference type="Proteomes" id="UP000216339">
    <property type="component" value="Unassembled WGS sequence"/>
</dbReference>
<proteinExistence type="inferred from homology"/>
<comment type="similarity">
    <text evidence="2 7">Belongs to the major facilitator superfamily. Sugar transporter (TC 2.A.1.1) family.</text>
</comment>
<keyword evidence="3 7" id="KW-0813">Transport</keyword>
<evidence type="ECO:0000313" key="10">
    <source>
        <dbReference type="EMBL" id="PAP75619.1"/>
    </source>
</evidence>
<dbReference type="InterPro" id="IPR003663">
    <property type="entry name" value="Sugar/inositol_transpt"/>
</dbReference>
<keyword evidence="6 8" id="KW-0472">Membrane</keyword>
<dbReference type="InterPro" id="IPR020846">
    <property type="entry name" value="MFS_dom"/>
</dbReference>
<reference evidence="10 11" key="1">
    <citation type="submission" date="2016-11" db="EMBL/GenBank/DDBJ databases">
        <title>Study of marine rhodopsin-containing bacteria.</title>
        <authorList>
            <person name="Yoshizawa S."/>
            <person name="Kumagai Y."/>
            <person name="Kogure K."/>
        </authorList>
    </citation>
    <scope>NUCLEOTIDE SEQUENCE [LARGE SCALE GENOMIC DNA]</scope>
    <source>
        <strain evidence="10 11">SAORIC-28</strain>
    </source>
</reference>
<dbReference type="PANTHER" id="PTHR48020:SF12">
    <property type="entry name" value="PROTON MYO-INOSITOL COTRANSPORTER"/>
    <property type="match status" value="1"/>
</dbReference>
<feature type="transmembrane region" description="Helical" evidence="8">
    <location>
        <begin position="311"/>
        <end position="331"/>
    </location>
</feature>
<dbReference type="SUPFAM" id="SSF103473">
    <property type="entry name" value="MFS general substrate transporter"/>
    <property type="match status" value="1"/>
</dbReference>
<dbReference type="Gene3D" id="1.20.1250.20">
    <property type="entry name" value="MFS general substrate transporter like domains"/>
    <property type="match status" value="1"/>
</dbReference>
<feature type="transmembrane region" description="Helical" evidence="8">
    <location>
        <begin position="280"/>
        <end position="304"/>
    </location>
</feature>
<keyword evidence="4 8" id="KW-0812">Transmembrane</keyword>
<evidence type="ECO:0000256" key="7">
    <source>
        <dbReference type="RuleBase" id="RU003346"/>
    </source>
</evidence>
<feature type="transmembrane region" description="Helical" evidence="8">
    <location>
        <begin position="337"/>
        <end position="362"/>
    </location>
</feature>
<feature type="transmembrane region" description="Helical" evidence="8">
    <location>
        <begin position="76"/>
        <end position="94"/>
    </location>
</feature>
<comment type="subcellular location">
    <subcellularLocation>
        <location evidence="1">Membrane</location>
        <topology evidence="1">Multi-pass membrane protein</topology>
    </subcellularLocation>
</comment>
<evidence type="ECO:0000256" key="5">
    <source>
        <dbReference type="ARBA" id="ARBA00022989"/>
    </source>
</evidence>
<dbReference type="InterPro" id="IPR005828">
    <property type="entry name" value="MFS_sugar_transport-like"/>
</dbReference>
<dbReference type="RefSeq" id="WP_095509262.1">
    <property type="nucleotide sequence ID" value="NZ_MQWD01000001.1"/>
</dbReference>
<feature type="transmembrane region" description="Helical" evidence="8">
    <location>
        <begin position="134"/>
        <end position="151"/>
    </location>
</feature>
<name>A0A271IYM1_9BACT</name>
<keyword evidence="5 8" id="KW-1133">Transmembrane helix</keyword>
<dbReference type="PANTHER" id="PTHR48020">
    <property type="entry name" value="PROTON MYO-INOSITOL COTRANSPORTER"/>
    <property type="match status" value="1"/>
</dbReference>
<sequence>MVSQRRLVGWSLAVALGGFLFGFDTAVISGAEQEIQTLWGLSDALHGFAVAVALYGTVIGALFGGIPADRLGRRSTLQIIGVLYLVSAVGSALAPEVVSFMVFRFIGGLGVGASSVAAPMYISEIAPPDRRGRLVALFQFNIVLGILLAYVSNYVLGTLGLDWRWMMGVEAVPALAFVYFMTWVPISPRWLVVQKGRVDDARAVLARVGWSPDEIDRQIAEIQASVVTDAPGRRAGLFSPQFRRPVVLAVLFAFFNQLSGINAIIYYAPRIFEMTGLGGSAALLSSAGIGLVNLIFTMLGLVVIDRFGRRSLMLVGSVGLIAALASTAWAFSTETFAIVPALLFVYIAFFALSQGAVIWVFISEIFPNQVRAGGQSLGSFTHWILAAVVANVFPIVAARVGGGPVFAVFCGMMVLQLLFVWFVMPETKNTSLEALEHDLVVP</sequence>
<gene>
    <name evidence="10" type="ORF">BSZ37_03800</name>
</gene>
<dbReference type="AlphaFoldDB" id="A0A271IYM1"/>